<evidence type="ECO:0000313" key="3">
    <source>
        <dbReference type="Proteomes" id="UP000294902"/>
    </source>
</evidence>
<evidence type="ECO:0000256" key="1">
    <source>
        <dbReference type="SAM" id="Phobius"/>
    </source>
</evidence>
<keyword evidence="1" id="KW-0472">Membrane</keyword>
<feature type="transmembrane region" description="Helical" evidence="1">
    <location>
        <begin position="40"/>
        <end position="60"/>
    </location>
</feature>
<feature type="transmembrane region" description="Helical" evidence="1">
    <location>
        <begin position="7"/>
        <end position="28"/>
    </location>
</feature>
<keyword evidence="1" id="KW-0812">Transmembrane</keyword>
<keyword evidence="1" id="KW-1133">Transmembrane helix</keyword>
<organism evidence="2 3">
    <name type="scientific">Natranaerovirga pectinivora</name>
    <dbReference type="NCBI Taxonomy" id="682400"/>
    <lineage>
        <taxon>Bacteria</taxon>
        <taxon>Bacillati</taxon>
        <taxon>Bacillota</taxon>
        <taxon>Clostridia</taxon>
        <taxon>Lachnospirales</taxon>
        <taxon>Natranaerovirgaceae</taxon>
        <taxon>Natranaerovirga</taxon>
    </lineage>
</organism>
<dbReference type="AlphaFoldDB" id="A0A4R3MP81"/>
<proteinExistence type="predicted"/>
<protein>
    <submittedName>
        <fullName evidence="2">Uncharacterized protein</fullName>
    </submittedName>
</protein>
<name>A0A4R3MP81_9FIRM</name>
<comment type="caution">
    <text evidence="2">The sequence shown here is derived from an EMBL/GenBank/DDBJ whole genome shotgun (WGS) entry which is preliminary data.</text>
</comment>
<gene>
    <name evidence="2" type="ORF">EDC18_105115</name>
</gene>
<accession>A0A4R3MP81</accession>
<dbReference type="Proteomes" id="UP000294902">
    <property type="component" value="Unassembled WGS sequence"/>
</dbReference>
<sequence>MNIKTNNVYIFLKFLLVSLIPCLVFDFINNKSFELSQIQILTTIIIAVLLALTFTIIFRIKSYSITKEYFDLENFSEKLESSSFRIVKDENNVISYQGNLTYRFFTGSIRVYIGDEEVEVVGTKQVLNKLLKE</sequence>
<dbReference type="EMBL" id="SMAL01000005">
    <property type="protein sequence ID" value="TCT14634.1"/>
    <property type="molecule type" value="Genomic_DNA"/>
</dbReference>
<dbReference type="RefSeq" id="WP_132252261.1">
    <property type="nucleotide sequence ID" value="NZ_SMAL01000005.1"/>
</dbReference>
<evidence type="ECO:0000313" key="2">
    <source>
        <dbReference type="EMBL" id="TCT14634.1"/>
    </source>
</evidence>
<reference evidence="2 3" key="1">
    <citation type="submission" date="2019-03" db="EMBL/GenBank/DDBJ databases">
        <title>Genomic Encyclopedia of Type Strains, Phase IV (KMG-IV): sequencing the most valuable type-strain genomes for metagenomic binning, comparative biology and taxonomic classification.</title>
        <authorList>
            <person name="Goeker M."/>
        </authorList>
    </citation>
    <scope>NUCLEOTIDE SEQUENCE [LARGE SCALE GENOMIC DNA]</scope>
    <source>
        <strain evidence="2 3">DSM 24629</strain>
    </source>
</reference>
<keyword evidence="3" id="KW-1185">Reference proteome</keyword>